<gene>
    <name evidence="6" type="ORF">SAMN05421643_103103</name>
</gene>
<dbReference type="STRING" id="595670.SAMN05421643_103103"/>
<keyword evidence="4" id="KW-0472">Membrane</keyword>
<dbReference type="Proteomes" id="UP000199035">
    <property type="component" value="Unassembled WGS sequence"/>
</dbReference>
<dbReference type="PANTHER" id="PTHR13943">
    <property type="entry name" value="HRAS-LIKE SUPPRESSOR - RELATED"/>
    <property type="match status" value="1"/>
</dbReference>
<protein>
    <submittedName>
        <fullName evidence="6">Lecithin retinol acyltransferase</fullName>
    </submittedName>
</protein>
<keyword evidence="7" id="KW-1185">Reference proteome</keyword>
<sequence>MKYSILSYRNSKLHQQYTLVTLWAKRTMRQHKTRFPLGTHLIVKHWGYSHHGIYAGRGRVIHYSGFAHLFKKRPIEITSLEKFSFGKTIIVQSYAQPKFVGRKVVRRMRSRMNENSYHLIINNCEHLCTWAITGVESSPQVIRMMNRLTTIGYVSSIMSYMNSMLLTVTTTCFALVLYIKKKLRDKAKHKNIDYLFLKDDKHKNP</sequence>
<dbReference type="PROSITE" id="PS51934">
    <property type="entry name" value="LRAT"/>
    <property type="match status" value="1"/>
</dbReference>
<evidence type="ECO:0000256" key="1">
    <source>
        <dbReference type="ARBA" id="ARBA00022679"/>
    </source>
</evidence>
<keyword evidence="6" id="KW-0012">Acyltransferase</keyword>
<feature type="transmembrane region" description="Helical" evidence="4">
    <location>
        <begin position="157"/>
        <end position="179"/>
    </location>
</feature>
<dbReference type="GO" id="GO:0070292">
    <property type="term" value="P:N-acylphosphatidylethanolamine metabolic process"/>
    <property type="evidence" value="ECO:0007669"/>
    <property type="project" value="TreeGrafter"/>
</dbReference>
<feature type="domain" description="LRAT" evidence="5">
    <location>
        <begin position="40"/>
        <end position="140"/>
    </location>
</feature>
<dbReference type="GO" id="GO:0008970">
    <property type="term" value="F:phospholipase A1 activity"/>
    <property type="evidence" value="ECO:0007669"/>
    <property type="project" value="TreeGrafter"/>
</dbReference>
<organism evidence="6 7">
    <name type="scientific">Acinetobacter kyonggiensis</name>
    <dbReference type="NCBI Taxonomy" id="595670"/>
    <lineage>
        <taxon>Bacteria</taxon>
        <taxon>Pseudomonadati</taxon>
        <taxon>Pseudomonadota</taxon>
        <taxon>Gammaproteobacteria</taxon>
        <taxon>Moraxellales</taxon>
        <taxon>Moraxellaceae</taxon>
        <taxon>Acinetobacter</taxon>
    </lineage>
</organism>
<evidence type="ECO:0000256" key="3">
    <source>
        <dbReference type="ARBA" id="ARBA00023098"/>
    </source>
</evidence>
<keyword evidence="3" id="KW-0443">Lipid metabolism</keyword>
<evidence type="ECO:0000313" key="6">
    <source>
        <dbReference type="EMBL" id="SDY07691.1"/>
    </source>
</evidence>
<dbReference type="GO" id="GO:0005737">
    <property type="term" value="C:cytoplasm"/>
    <property type="evidence" value="ECO:0007669"/>
    <property type="project" value="TreeGrafter"/>
</dbReference>
<dbReference type="AlphaFoldDB" id="A0A1H3GWT2"/>
<dbReference type="GO" id="GO:0004623">
    <property type="term" value="F:phospholipase A2 activity"/>
    <property type="evidence" value="ECO:0007669"/>
    <property type="project" value="TreeGrafter"/>
</dbReference>
<dbReference type="Pfam" id="PF04970">
    <property type="entry name" value="LRAT"/>
    <property type="match status" value="1"/>
</dbReference>
<keyword evidence="4" id="KW-0812">Transmembrane</keyword>
<reference evidence="7" key="1">
    <citation type="submission" date="2016-10" db="EMBL/GenBank/DDBJ databases">
        <authorList>
            <person name="Varghese N."/>
            <person name="Submissions S."/>
        </authorList>
    </citation>
    <scope>NUCLEOTIDE SEQUENCE [LARGE SCALE GENOMIC DNA]</scope>
    <source>
        <strain evidence="7">ANC 5109</strain>
    </source>
</reference>
<dbReference type="Gene3D" id="3.90.1720.10">
    <property type="entry name" value="endopeptidase domain like (from Nostoc punctiforme)"/>
    <property type="match status" value="1"/>
</dbReference>
<dbReference type="InterPro" id="IPR007053">
    <property type="entry name" value="LRAT_dom"/>
</dbReference>
<name>A0A1H3GWT2_9GAMM</name>
<evidence type="ECO:0000313" key="7">
    <source>
        <dbReference type="Proteomes" id="UP000199035"/>
    </source>
</evidence>
<evidence type="ECO:0000256" key="4">
    <source>
        <dbReference type="SAM" id="Phobius"/>
    </source>
</evidence>
<dbReference type="PANTHER" id="PTHR13943:SF77">
    <property type="entry name" value="LRAT DOMAIN-CONTAINING PROTEIN"/>
    <property type="match status" value="1"/>
</dbReference>
<evidence type="ECO:0000259" key="5">
    <source>
        <dbReference type="PROSITE" id="PS51934"/>
    </source>
</evidence>
<keyword evidence="2" id="KW-0378">Hydrolase</keyword>
<dbReference type="EMBL" id="FNPK01000003">
    <property type="protein sequence ID" value="SDY07691.1"/>
    <property type="molecule type" value="Genomic_DNA"/>
</dbReference>
<dbReference type="InterPro" id="IPR051496">
    <property type="entry name" value="H-rev107_PLA/AT"/>
</dbReference>
<keyword evidence="1 6" id="KW-0808">Transferase</keyword>
<evidence type="ECO:0000256" key="2">
    <source>
        <dbReference type="ARBA" id="ARBA00022801"/>
    </source>
</evidence>
<proteinExistence type="predicted"/>
<accession>A0A1H3GWT2</accession>
<keyword evidence="4" id="KW-1133">Transmembrane helix</keyword>
<dbReference type="GO" id="GO:0016410">
    <property type="term" value="F:N-acyltransferase activity"/>
    <property type="evidence" value="ECO:0007669"/>
    <property type="project" value="TreeGrafter"/>
</dbReference>